<organism evidence="2 3">
    <name type="scientific">Gordonia terrae NBRC 100016</name>
    <dbReference type="NCBI Taxonomy" id="1089454"/>
    <lineage>
        <taxon>Bacteria</taxon>
        <taxon>Bacillati</taxon>
        <taxon>Actinomycetota</taxon>
        <taxon>Actinomycetes</taxon>
        <taxon>Mycobacteriales</taxon>
        <taxon>Gordoniaceae</taxon>
        <taxon>Gordonia</taxon>
    </lineage>
</organism>
<dbReference type="EMBL" id="BAFD01000039">
    <property type="protein sequence ID" value="GAB43276.1"/>
    <property type="molecule type" value="Genomic_DNA"/>
</dbReference>
<comment type="caution">
    <text evidence="2">The sequence shown here is derived from an EMBL/GenBank/DDBJ whole genome shotgun (WGS) entry which is preliminary data.</text>
</comment>
<feature type="transmembrane region" description="Helical" evidence="1">
    <location>
        <begin position="20"/>
        <end position="44"/>
    </location>
</feature>
<keyword evidence="1" id="KW-0472">Membrane</keyword>
<sequence length="531" mass="57314">MRRRRPGEQEEAPMKRPSIVPAAIALGVGALALVIALVLSFVPFSSAGTVEPTPAFRAQKSLDEVLFKMATSPAAKFTGRVTYKYDDERGEGTVEFDDLIVTTSNTAEGTITLGAQQGEYRQIGNSPFISAPGALWTELLVDAEKTNLDTGPLDNKWASTRFTSMPRLGTILGPDNLAGDIGNIEAGDAPQLGAELPAPNKGTPDARHWPTTDPPIEFVGDDKVKIGAWEVTFDPETKNVTNVKGQSVQGPVTYDIDAAVSLQPADQAQKVFANQRALVSDLVSVPAPGLWMKQPVVSSRQTGACTTSSCAFDYTVQGSPYTDDVRGHFNYGLTLNFAVGNRPPGALGGECKVVLRVDFGRNGTTRCAATNLPPDTNIASRYSFTYLAFIDSTETELNDLIDNNEKQTNTEIVYVRTGNKEPEQARFGASVTGLPSYYAIKRGDYVFDGIGTDGNMHITFGDGYREHIVGGTFDPSWEGTEVLREQMRQQVTAAGDAKVVYFVAEEETASALRALIAAENQSDNISAFYYD</sequence>
<name>A0ABQ0HBM2_9ACTN</name>
<evidence type="ECO:0008006" key="4">
    <source>
        <dbReference type="Google" id="ProtNLM"/>
    </source>
</evidence>
<evidence type="ECO:0000313" key="3">
    <source>
        <dbReference type="Proteomes" id="UP000004881"/>
    </source>
</evidence>
<keyword evidence="1" id="KW-0812">Transmembrane</keyword>
<accession>A0ABQ0HBM2</accession>
<evidence type="ECO:0000256" key="1">
    <source>
        <dbReference type="SAM" id="Phobius"/>
    </source>
</evidence>
<evidence type="ECO:0000313" key="2">
    <source>
        <dbReference type="EMBL" id="GAB43276.1"/>
    </source>
</evidence>
<protein>
    <recommendedName>
        <fullName evidence="4">Tox-REase-5 domain-containing protein</fullName>
    </recommendedName>
</protein>
<keyword evidence="1" id="KW-1133">Transmembrane helix</keyword>
<keyword evidence="3" id="KW-1185">Reference proteome</keyword>
<gene>
    <name evidence="2" type="ORF">GOTRE_039_01160</name>
</gene>
<reference evidence="2 3" key="1">
    <citation type="submission" date="2012-02" db="EMBL/GenBank/DDBJ databases">
        <title>Whole genome shotgun sequence of Gordonia terrae NBRC 100016.</title>
        <authorList>
            <person name="Takarada H."/>
            <person name="Hosoyama A."/>
            <person name="Tsuchikane K."/>
            <person name="Katsumata H."/>
            <person name="Yamazaki S."/>
            <person name="Fujita N."/>
        </authorList>
    </citation>
    <scope>NUCLEOTIDE SEQUENCE [LARGE SCALE GENOMIC DNA]</scope>
    <source>
        <strain evidence="2 3">NBRC 100016</strain>
    </source>
</reference>
<proteinExistence type="predicted"/>
<dbReference type="Proteomes" id="UP000004881">
    <property type="component" value="Unassembled WGS sequence"/>
</dbReference>